<dbReference type="EMBL" id="JADAQX010000205">
    <property type="protein sequence ID" value="KAF8821260.1"/>
    <property type="molecule type" value="Genomic_DNA"/>
</dbReference>
<evidence type="ECO:0000313" key="2">
    <source>
        <dbReference type="Proteomes" id="UP000823046"/>
    </source>
</evidence>
<accession>A0ABQ7JC77</accession>
<keyword evidence="2" id="KW-1185">Reference proteome</keyword>
<evidence type="ECO:0000313" key="1">
    <source>
        <dbReference type="EMBL" id="KAF8821260.1"/>
    </source>
</evidence>
<gene>
    <name evidence="1" type="ORF">IE077_002250</name>
</gene>
<name>A0ABQ7JC77_9APIC</name>
<comment type="caution">
    <text evidence="1">The sequence shown here is derived from an EMBL/GenBank/DDBJ whole genome shotgun (WGS) entry which is preliminary data.</text>
</comment>
<reference evidence="1 2" key="1">
    <citation type="journal article" date="2020" name="bioRxiv">
        <title>Metabolic contributions of an alphaproteobacterial endosymbiont in the apicomplexan Cardiosporidium cionae.</title>
        <authorList>
            <person name="Hunter E.S."/>
            <person name="Paight C.J."/>
            <person name="Lane C.E."/>
        </authorList>
    </citation>
    <scope>NUCLEOTIDE SEQUENCE [LARGE SCALE GENOMIC DNA]</scope>
    <source>
        <strain evidence="1">ESH_2018</strain>
    </source>
</reference>
<dbReference type="Proteomes" id="UP000823046">
    <property type="component" value="Unassembled WGS sequence"/>
</dbReference>
<protein>
    <submittedName>
        <fullName evidence="1">Uncharacterized protein</fullName>
    </submittedName>
</protein>
<proteinExistence type="predicted"/>
<sequence length="375" mass="44289">MHKLHPEKEWWKEKVHRPQTFMGFPDITKADLRGGSLYIEKMDPITLIAVLDKCLKENIKNVSLWADLCWRAHQICHHLTEPFSLYIFRAFSRGDWYDHYFFLTYLGKMQQRLHSFRLRECAYVVEAMSNPKFCESRFNKDKQKEVVKELLKELNTLEWWLPEIFLFLQQLFDHAHTLVTQRSDVSTEDICYFLGALRVLDASPLPLVAVLGVVYMTSHTILEFYKFSTFLQFFLHRDILRQRDLRCIKLSYRSIKQEYVEASLSEMVRIVYALALLQIKDRPFFRDIRERVLPLRYKLQPTELASILYGFGKGDVLSPMLSQELEIGVCTYIDQFSSTDLCLSLSGFLMGPSADRALVLKFYKLLYLIAFPYCF</sequence>
<organism evidence="1 2">
    <name type="scientific">Cardiosporidium cionae</name>
    <dbReference type="NCBI Taxonomy" id="476202"/>
    <lineage>
        <taxon>Eukaryota</taxon>
        <taxon>Sar</taxon>
        <taxon>Alveolata</taxon>
        <taxon>Apicomplexa</taxon>
        <taxon>Aconoidasida</taxon>
        <taxon>Nephromycida</taxon>
        <taxon>Cardiosporidium</taxon>
    </lineage>
</organism>
<feature type="non-terminal residue" evidence="1">
    <location>
        <position position="375"/>
    </location>
</feature>